<sequence length="47" mass="5651">MNLPKFIMLLSMIAIVWLLLVYGVTQWYEPNEETPPTSEREVFKHRE</sequence>
<accession>A0A5E7BXS0</accession>
<proteinExistence type="predicted"/>
<feature type="transmembrane region" description="Helical" evidence="1">
    <location>
        <begin position="7"/>
        <end position="28"/>
    </location>
</feature>
<dbReference type="Proteomes" id="UP000409037">
    <property type="component" value="Unassembled WGS sequence"/>
</dbReference>
<evidence type="ECO:0000256" key="1">
    <source>
        <dbReference type="SAM" id="Phobius"/>
    </source>
</evidence>
<keyword evidence="1" id="KW-1133">Transmembrane helix</keyword>
<gene>
    <name evidence="2" type="ORF">PS833_02330</name>
</gene>
<reference evidence="2 3" key="1">
    <citation type="submission" date="2019-09" db="EMBL/GenBank/DDBJ databases">
        <authorList>
            <person name="Chandra G."/>
            <person name="Truman W A."/>
        </authorList>
    </citation>
    <scope>NUCLEOTIDE SEQUENCE [LARGE SCALE GENOMIC DNA]</scope>
    <source>
        <strain evidence="2">PS833</strain>
    </source>
</reference>
<protein>
    <submittedName>
        <fullName evidence="2">Uncharacterized protein</fullName>
    </submittedName>
</protein>
<dbReference type="EMBL" id="CABVHU010000005">
    <property type="protein sequence ID" value="VVN96998.1"/>
    <property type="molecule type" value="Genomic_DNA"/>
</dbReference>
<keyword evidence="1" id="KW-0472">Membrane</keyword>
<evidence type="ECO:0000313" key="2">
    <source>
        <dbReference type="EMBL" id="VVN96998.1"/>
    </source>
</evidence>
<organism evidence="2 3">
    <name type="scientific">Pseudomonas fluorescens</name>
    <dbReference type="NCBI Taxonomy" id="294"/>
    <lineage>
        <taxon>Bacteria</taxon>
        <taxon>Pseudomonadati</taxon>
        <taxon>Pseudomonadota</taxon>
        <taxon>Gammaproteobacteria</taxon>
        <taxon>Pseudomonadales</taxon>
        <taxon>Pseudomonadaceae</taxon>
        <taxon>Pseudomonas</taxon>
    </lineage>
</organism>
<name>A0A5E7BXS0_PSEFL</name>
<evidence type="ECO:0000313" key="3">
    <source>
        <dbReference type="Proteomes" id="UP000409037"/>
    </source>
</evidence>
<dbReference type="RefSeq" id="WP_191635345.1">
    <property type="nucleotide sequence ID" value="NZ_CABVHU010000005.1"/>
</dbReference>
<keyword evidence="1" id="KW-0812">Transmembrane</keyword>
<dbReference type="AlphaFoldDB" id="A0A5E7BXS0"/>